<comment type="cofactor">
    <cofactor evidence="2 9 10">
        <name>Mg(2+)</name>
        <dbReference type="ChEBI" id="CHEBI:18420"/>
    </cofactor>
</comment>
<dbReference type="Gene3D" id="3.30.540.10">
    <property type="entry name" value="Fructose-1,6-Bisphosphatase, subunit A, domain 1"/>
    <property type="match status" value="1"/>
</dbReference>
<dbReference type="PRINTS" id="PR01959">
    <property type="entry name" value="SBIMPHPHTASE"/>
</dbReference>
<proteinExistence type="inferred from homology"/>
<keyword evidence="8 9" id="KW-0460">Magnesium</keyword>
<dbReference type="InterPro" id="IPR020583">
    <property type="entry name" value="Inositol_monoP_metal-BS"/>
</dbReference>
<dbReference type="InterPro" id="IPR033942">
    <property type="entry name" value="IMPase"/>
</dbReference>
<keyword evidence="7 10" id="KW-0378">Hydrolase</keyword>
<dbReference type="InterPro" id="IPR020550">
    <property type="entry name" value="Inositol_monophosphatase_CS"/>
</dbReference>
<protein>
    <recommendedName>
        <fullName evidence="5 10">Inositol-1-monophosphatase</fullName>
        <ecNumber evidence="4 10">3.1.3.25</ecNumber>
    </recommendedName>
</protein>
<dbReference type="GO" id="GO:0006020">
    <property type="term" value="P:inositol metabolic process"/>
    <property type="evidence" value="ECO:0007669"/>
    <property type="project" value="TreeGrafter"/>
</dbReference>
<gene>
    <name evidence="11" type="ORF">C7450_104373</name>
</gene>
<evidence type="ECO:0000256" key="2">
    <source>
        <dbReference type="ARBA" id="ARBA00001946"/>
    </source>
</evidence>
<dbReference type="EMBL" id="QJJK01000004">
    <property type="protein sequence ID" value="PXW60319.1"/>
    <property type="molecule type" value="Genomic_DNA"/>
</dbReference>
<dbReference type="GO" id="GO:0046872">
    <property type="term" value="F:metal ion binding"/>
    <property type="evidence" value="ECO:0007669"/>
    <property type="project" value="UniProtKB-KW"/>
</dbReference>
<dbReference type="AlphaFoldDB" id="A0A2V3U9D9"/>
<dbReference type="PRINTS" id="PR00377">
    <property type="entry name" value="IMPHPHTASES"/>
</dbReference>
<comment type="caution">
    <text evidence="11">The sequence shown here is derived from an EMBL/GenBank/DDBJ whole genome shotgun (WGS) entry which is preliminary data.</text>
</comment>
<evidence type="ECO:0000256" key="6">
    <source>
        <dbReference type="ARBA" id="ARBA00022723"/>
    </source>
</evidence>
<keyword evidence="12" id="KW-1185">Reference proteome</keyword>
<feature type="binding site" evidence="9">
    <location>
        <position position="69"/>
    </location>
    <ligand>
        <name>Mg(2+)</name>
        <dbReference type="ChEBI" id="CHEBI:18420"/>
        <label>1</label>
        <note>catalytic</note>
    </ligand>
</feature>
<evidence type="ECO:0000256" key="5">
    <source>
        <dbReference type="ARBA" id="ARBA00019784"/>
    </source>
</evidence>
<evidence type="ECO:0000256" key="7">
    <source>
        <dbReference type="ARBA" id="ARBA00022801"/>
    </source>
</evidence>
<comment type="catalytic activity">
    <reaction evidence="1 10">
        <text>a myo-inositol phosphate + H2O = myo-inositol + phosphate</text>
        <dbReference type="Rhea" id="RHEA:24056"/>
        <dbReference type="ChEBI" id="CHEBI:15377"/>
        <dbReference type="ChEBI" id="CHEBI:17268"/>
        <dbReference type="ChEBI" id="CHEBI:43474"/>
        <dbReference type="ChEBI" id="CHEBI:84139"/>
        <dbReference type="EC" id="3.1.3.25"/>
    </reaction>
</comment>
<evidence type="ECO:0000256" key="8">
    <source>
        <dbReference type="ARBA" id="ARBA00022842"/>
    </source>
</evidence>
<evidence type="ECO:0000256" key="4">
    <source>
        <dbReference type="ARBA" id="ARBA00013106"/>
    </source>
</evidence>
<reference evidence="11 12" key="1">
    <citation type="submission" date="2018-05" db="EMBL/GenBank/DDBJ databases">
        <title>Genomic Encyclopedia of Type Strains, Phase IV (KMG-IV): sequencing the most valuable type-strain genomes for metagenomic binning, comparative biology and taxonomic classification.</title>
        <authorList>
            <person name="Goeker M."/>
        </authorList>
    </citation>
    <scope>NUCLEOTIDE SEQUENCE [LARGE SCALE GENOMIC DNA]</scope>
    <source>
        <strain evidence="11 12">DSM 6462</strain>
    </source>
</reference>
<feature type="binding site" evidence="9">
    <location>
        <position position="88"/>
    </location>
    <ligand>
        <name>Mg(2+)</name>
        <dbReference type="ChEBI" id="CHEBI:18420"/>
        <label>1</label>
        <note>catalytic</note>
    </ligand>
</feature>
<feature type="binding site" evidence="9">
    <location>
        <position position="86"/>
    </location>
    <ligand>
        <name>Mg(2+)</name>
        <dbReference type="ChEBI" id="CHEBI:18420"/>
        <label>1</label>
        <note>catalytic</note>
    </ligand>
</feature>
<evidence type="ECO:0000256" key="1">
    <source>
        <dbReference type="ARBA" id="ARBA00001033"/>
    </source>
</evidence>
<evidence type="ECO:0000256" key="9">
    <source>
        <dbReference type="PIRSR" id="PIRSR600760-2"/>
    </source>
</evidence>
<dbReference type="Gene3D" id="3.40.190.80">
    <property type="match status" value="1"/>
</dbReference>
<dbReference type="RefSeq" id="WP_110374636.1">
    <property type="nucleotide sequence ID" value="NZ_CAKNFM010000006.1"/>
</dbReference>
<dbReference type="GO" id="GO:0046854">
    <property type="term" value="P:phosphatidylinositol phosphate biosynthetic process"/>
    <property type="evidence" value="ECO:0007669"/>
    <property type="project" value="InterPro"/>
</dbReference>
<evidence type="ECO:0000313" key="11">
    <source>
        <dbReference type="EMBL" id="PXW60319.1"/>
    </source>
</evidence>
<dbReference type="CDD" id="cd01639">
    <property type="entry name" value="IMPase"/>
    <property type="match status" value="1"/>
</dbReference>
<feature type="binding site" evidence="9">
    <location>
        <position position="214"/>
    </location>
    <ligand>
        <name>Mg(2+)</name>
        <dbReference type="ChEBI" id="CHEBI:18420"/>
        <label>1</label>
        <note>catalytic</note>
    </ligand>
</feature>
<dbReference type="OrthoDB" id="9785695at2"/>
<dbReference type="FunFam" id="3.30.540.10:FF:000003">
    <property type="entry name" value="Inositol-1-monophosphatase"/>
    <property type="match status" value="1"/>
</dbReference>
<dbReference type="GO" id="GO:0008934">
    <property type="term" value="F:inositol monophosphate 1-phosphatase activity"/>
    <property type="evidence" value="ECO:0007669"/>
    <property type="project" value="InterPro"/>
</dbReference>
<sequence>MIRSPLITVMSEAVIKASRSLKRDFGEVEALQVSIKGPGNFVSNADRKAETILREALEKARPGYGLVMEESGVVEGTDQSHRWHIDPLDGTTNFLHGIPHFCISVGLERDGQMVAGIIYDPIKDEMFIAEKGKGAFLNNRRVRVAARRELSASVVGCDIPHLGERTQATTLREIATMSARAAGLRSYGAAALDIAYVACGRFDAFFGRGLKSWDMAAGLAILREAGAFASDAEGGADPVAKGHIACGNEALHRELLDVLKTARATQPAA</sequence>
<dbReference type="GO" id="GO:0007165">
    <property type="term" value="P:signal transduction"/>
    <property type="evidence" value="ECO:0007669"/>
    <property type="project" value="TreeGrafter"/>
</dbReference>
<keyword evidence="6 9" id="KW-0479">Metal-binding</keyword>
<dbReference type="Pfam" id="PF00459">
    <property type="entry name" value="Inositol_P"/>
    <property type="match status" value="1"/>
</dbReference>
<evidence type="ECO:0000313" key="12">
    <source>
        <dbReference type="Proteomes" id="UP000248021"/>
    </source>
</evidence>
<accession>A0A2V3U9D9</accession>
<organism evidence="11 12">
    <name type="scientific">Chelatococcus asaccharovorans</name>
    <dbReference type="NCBI Taxonomy" id="28210"/>
    <lineage>
        <taxon>Bacteria</taxon>
        <taxon>Pseudomonadati</taxon>
        <taxon>Pseudomonadota</taxon>
        <taxon>Alphaproteobacteria</taxon>
        <taxon>Hyphomicrobiales</taxon>
        <taxon>Chelatococcaceae</taxon>
        <taxon>Chelatococcus</taxon>
    </lineage>
</organism>
<dbReference type="InterPro" id="IPR022337">
    <property type="entry name" value="Inositol_monophosphatase_SuhB"/>
</dbReference>
<dbReference type="InterPro" id="IPR000760">
    <property type="entry name" value="Inositol_monophosphatase-like"/>
</dbReference>
<dbReference type="EC" id="3.1.3.25" evidence="4 10"/>
<dbReference type="PANTHER" id="PTHR20854:SF4">
    <property type="entry name" value="INOSITOL-1-MONOPHOSPHATASE-RELATED"/>
    <property type="match status" value="1"/>
</dbReference>
<dbReference type="PANTHER" id="PTHR20854">
    <property type="entry name" value="INOSITOL MONOPHOSPHATASE"/>
    <property type="match status" value="1"/>
</dbReference>
<dbReference type="Proteomes" id="UP000248021">
    <property type="component" value="Unassembled WGS sequence"/>
</dbReference>
<name>A0A2V3U9D9_9HYPH</name>
<dbReference type="PROSITE" id="PS00629">
    <property type="entry name" value="IMP_1"/>
    <property type="match status" value="1"/>
</dbReference>
<feature type="binding site" evidence="9">
    <location>
        <position position="89"/>
    </location>
    <ligand>
        <name>Mg(2+)</name>
        <dbReference type="ChEBI" id="CHEBI:18420"/>
        <label>1</label>
        <note>catalytic</note>
    </ligand>
</feature>
<comment type="similarity">
    <text evidence="3 10">Belongs to the inositol monophosphatase superfamily.</text>
</comment>
<evidence type="ECO:0000256" key="10">
    <source>
        <dbReference type="RuleBase" id="RU364068"/>
    </source>
</evidence>
<dbReference type="SUPFAM" id="SSF56655">
    <property type="entry name" value="Carbohydrate phosphatase"/>
    <property type="match status" value="1"/>
</dbReference>
<dbReference type="PROSITE" id="PS00630">
    <property type="entry name" value="IMP_2"/>
    <property type="match status" value="1"/>
</dbReference>
<evidence type="ECO:0000256" key="3">
    <source>
        <dbReference type="ARBA" id="ARBA00009759"/>
    </source>
</evidence>